<name>A0ACA9Y2A5_9ASCO</name>
<reference evidence="1" key="1">
    <citation type="submission" date="2022-06" db="EMBL/GenBank/DDBJ databases">
        <authorList>
            <person name="Legras J.-L."/>
            <person name="Devillers H."/>
            <person name="Grondin C."/>
        </authorList>
    </citation>
    <scope>NUCLEOTIDE SEQUENCE</scope>
    <source>
        <strain evidence="1">CLIB 1444</strain>
    </source>
</reference>
<protein>
    <submittedName>
        <fullName evidence="1">Serine/threonine-protein kinase Psk2p</fullName>
    </submittedName>
</protein>
<dbReference type="EMBL" id="CALSDN010000001">
    <property type="protein sequence ID" value="CAH6718735.1"/>
    <property type="molecule type" value="Genomic_DNA"/>
</dbReference>
<organism evidence="1 2">
    <name type="scientific">[Candida] jaroonii</name>
    <dbReference type="NCBI Taxonomy" id="467808"/>
    <lineage>
        <taxon>Eukaryota</taxon>
        <taxon>Fungi</taxon>
        <taxon>Dikarya</taxon>
        <taxon>Ascomycota</taxon>
        <taxon>Saccharomycotina</taxon>
        <taxon>Pichiomycetes</taxon>
        <taxon>Debaryomycetaceae</taxon>
        <taxon>Yamadazyma</taxon>
    </lineage>
</organism>
<keyword evidence="2" id="KW-1185">Reference proteome</keyword>
<gene>
    <name evidence="1" type="ORF">CLIB1444_01S13366</name>
</gene>
<evidence type="ECO:0000313" key="1">
    <source>
        <dbReference type="EMBL" id="CAH6718735.1"/>
    </source>
</evidence>
<evidence type="ECO:0000313" key="2">
    <source>
        <dbReference type="Proteomes" id="UP001152531"/>
    </source>
</evidence>
<dbReference type="Proteomes" id="UP001152531">
    <property type="component" value="Unassembled WGS sequence"/>
</dbReference>
<keyword evidence="1" id="KW-0418">Kinase</keyword>
<keyword evidence="1" id="KW-0808">Transferase</keyword>
<proteinExistence type="predicted"/>
<accession>A0ACA9Y2A5</accession>
<sequence length="1085" mass="122873">MSNPSFYLYDDNKSSEEVQNITINKRRNRDISIYDRSIRKESTNFYNINSSSLSNSSLTNDISRDPVKDTHLNPRVDSNARDFSKDFRINSPIMTLKDQFNNLSDILKFPIESSHSYSYAHLSPNSLALRLNVLKRSLEILKERPNLYNSMKDANEPLTKKKLDNKNFNASSAALSALFKPSMKRSDSFPTQEIYSNKESSNNLSNDLKEILKLLESNDVNIPNSKDFATTLHDLSLSSDNGLNSVKRLMAALSTPFVDTSVMTTTDSLPMRPSSIALNLLNTANTPLGNPNSPVGSRPFHSISSGKHSLPQSVFTIDIENPWQVKAANDLACLMFGVSKNMIRSLTLMDLIAPQFREFVIERLTKFLSNELQVNLKTDIIFSGEIVAITRPSDKNYSWTSLWAKRKGKLIIFMFDQIPCDAFDIVISKNLTSSEDETKQDFTVKSINEVAGNLFNKLPQNLINLTEISTSIDQFLESIENTNESESLNYIQSELINERRYFTLQINDENVPCAVTSNALDINPSKLELKLKIHSLPYIAGIFVIDGANFNILSCNNSIAKNLFGQSSINLVGKSINLLIENFEDIFNSGLKDIESQFSIVPGLVLPEHFFRRYKNSLKSDGSTEDFLNSKGLVANHLDGNKFFVDVQLRVSTPSTYVLWITYSRSLNSVVDNESNRPIFKRSRSVSGDSINQNLNTNFDSLAKSKTPGFARLPSQLKLFETSNLATVGEISRNNSTRTPNLKDIRASSGNRDSIFESFEGDSHSDIPTISTTGTSVNEEISEFVQVNFSDLVVQEDNQIMEKAKKSRNWPSKIGQKRRTKKITEFDIVKEIGEGAYGKVIIGQHKNDKPYEVIIKCIDKERILVDTWVRDRNLGTIPSEIQIMSTLMKELHPNIMRIIDFFEDEQYYYLETPIFGSPPAIDLFDYIEVKEDMTEFECRFIFKQIVSAIFHLHKHGIVHRDIKDENIIVDERGIIKLIDFGSAGYTKSGPFDVFVGTIDYASPEVLKGEKYDGKPQDVWALGILLYTILYKENPFYNVDEIMEGDLRLPPVISNEPINLIKKILVRDIASRPTITDIVEDPWLNY</sequence>
<comment type="caution">
    <text evidence="1">The sequence shown here is derived from an EMBL/GenBank/DDBJ whole genome shotgun (WGS) entry which is preliminary data.</text>
</comment>